<keyword evidence="1" id="KW-1133">Transmembrane helix</keyword>
<name>A0A366K2P6_CYTFI</name>
<organism evidence="2 3">
    <name type="scientific">Cytobacillus firmus</name>
    <name type="common">Bacillus firmus</name>
    <dbReference type="NCBI Taxonomy" id="1399"/>
    <lineage>
        <taxon>Bacteria</taxon>
        <taxon>Bacillati</taxon>
        <taxon>Bacillota</taxon>
        <taxon>Bacilli</taxon>
        <taxon>Bacillales</taxon>
        <taxon>Bacillaceae</taxon>
        <taxon>Cytobacillus</taxon>
    </lineage>
</organism>
<protein>
    <submittedName>
        <fullName evidence="2">Uncharacterized protein</fullName>
    </submittedName>
</protein>
<keyword evidence="3" id="KW-1185">Reference proteome</keyword>
<evidence type="ECO:0000256" key="1">
    <source>
        <dbReference type="SAM" id="Phobius"/>
    </source>
</evidence>
<proteinExistence type="predicted"/>
<sequence length="191" mass="21520">MNFKSPLLFINVVALLGFLWITGFFGIWIHGIKAVSEDAGDIFTQAYPVEGNYTVKISLSNLEKNEGKVLYEEENNKIYVSEVFIDTNSNYQVVFRSSGNYNFSGATLVSGIEHARQNNGYTDILQAKATVAYQGRTFELFPAGSAPLKYKDGDEFSFYLYASDVDPENEEAVEITLSNLYINFWARKPNL</sequence>
<keyword evidence="1" id="KW-0472">Membrane</keyword>
<dbReference type="OrthoDB" id="2589718at2"/>
<dbReference type="Proteomes" id="UP000252731">
    <property type="component" value="Unassembled WGS sequence"/>
</dbReference>
<dbReference type="RefSeq" id="WP_113881544.1">
    <property type="nucleotide sequence ID" value="NZ_QNSF01000002.1"/>
</dbReference>
<accession>A0A366K2P6</accession>
<comment type="caution">
    <text evidence="2">The sequence shown here is derived from an EMBL/GenBank/DDBJ whole genome shotgun (WGS) entry which is preliminary data.</text>
</comment>
<evidence type="ECO:0000313" key="3">
    <source>
        <dbReference type="Proteomes" id="UP000252731"/>
    </source>
</evidence>
<dbReference type="AlphaFoldDB" id="A0A366K2P6"/>
<dbReference type="EMBL" id="QNSF01000002">
    <property type="protein sequence ID" value="RBP96026.1"/>
    <property type="molecule type" value="Genomic_DNA"/>
</dbReference>
<reference evidence="2 3" key="1">
    <citation type="submission" date="2018-06" db="EMBL/GenBank/DDBJ databases">
        <title>Freshwater and sediment microbial communities from various areas in North America, analyzing microbe dynamics in response to fracking.</title>
        <authorList>
            <person name="Lamendella R."/>
        </authorList>
    </citation>
    <scope>NUCLEOTIDE SEQUENCE [LARGE SCALE GENOMIC DNA]</scope>
    <source>
        <strain evidence="2 3">14_TX</strain>
    </source>
</reference>
<evidence type="ECO:0000313" key="2">
    <source>
        <dbReference type="EMBL" id="RBP96026.1"/>
    </source>
</evidence>
<feature type="transmembrane region" description="Helical" evidence="1">
    <location>
        <begin position="7"/>
        <end position="29"/>
    </location>
</feature>
<gene>
    <name evidence="2" type="ORF">DFO70_102353</name>
</gene>
<keyword evidence="1" id="KW-0812">Transmembrane</keyword>